<keyword evidence="2" id="KW-0732">Signal</keyword>
<dbReference type="InterPro" id="IPR008929">
    <property type="entry name" value="Chondroitin_lyas"/>
</dbReference>
<dbReference type="GeneID" id="28842673"/>
<dbReference type="SUPFAM" id="SSF48230">
    <property type="entry name" value="Chondroitin AC/alginate lyase"/>
    <property type="match status" value="1"/>
</dbReference>
<feature type="chain" id="PRO_5008608344" description="Alginate lyase domain-containing protein" evidence="2">
    <location>
        <begin position="20"/>
        <end position="438"/>
    </location>
</feature>
<gene>
    <name evidence="3" type="ORF">VE01_09287</name>
</gene>
<dbReference type="RefSeq" id="XP_018126165.1">
    <property type="nucleotide sequence ID" value="XM_018278701.1"/>
</dbReference>
<reference evidence="3 4" key="1">
    <citation type="submission" date="2016-03" db="EMBL/GenBank/DDBJ databases">
        <title>Comparative genomics of Pseudogymnoascus destructans, the fungus causing white-nose syndrome of bats.</title>
        <authorList>
            <person name="Palmer J.M."/>
            <person name="Drees K.P."/>
            <person name="Foster J.T."/>
            <person name="Lindner D.L."/>
        </authorList>
    </citation>
    <scope>NUCLEOTIDE SEQUENCE [LARGE SCALE GENOMIC DNA]</scope>
    <source>
        <strain evidence="3 4">UAMH 10579</strain>
    </source>
</reference>
<evidence type="ECO:0000256" key="2">
    <source>
        <dbReference type="SAM" id="SignalP"/>
    </source>
</evidence>
<dbReference type="EMBL" id="KV460268">
    <property type="protein sequence ID" value="OBT92432.1"/>
    <property type="molecule type" value="Genomic_DNA"/>
</dbReference>
<dbReference type="STRING" id="342668.A0A1B8G9D3"/>
<evidence type="ECO:0000313" key="3">
    <source>
        <dbReference type="EMBL" id="OBT92432.1"/>
    </source>
</evidence>
<evidence type="ECO:0000313" key="4">
    <source>
        <dbReference type="Proteomes" id="UP000091956"/>
    </source>
</evidence>
<name>A0A1B8G9D3_9PEZI</name>
<sequence length="438" mass="47803">MKIFEFIVALSFLADNVAGTGGLNGLPVLNGPINPVSNVQGMKKGLGEFVHPGLWHTHDDLERIRLGVSKGQDPWKSAYANFSLDSYSQASYVMQGPKQVLCRGRCSNYTTFTNDARAAYQNALMWYITKNQSHWERSTTILDAWGTNLTDIIGTDTSLLVALEGDIFVNAAEIMRWEGNWVEKGAAASGGSGFSNQLYWLFARQSIIIGQANYGLASIKALLSFAVYLDDISMYNYALNAYQNDPCGGLYGNYHPKTGQGSETGRDQGHAVTGLGWAAYAARVIQSQGVDVYSVGDNLLLKAAEYAAKFNLNNDVPFDPKFYRCEAILINGPWAKPSNISRGISATSPNVWDIIYYQYVVKRGLKAPWTTKAKQAKDAVGGEQRPTGSGLSDQPSWGELIWSYPGQGKFNNDNDRTIWGGGVIGPDGNGNINAVKLV</sequence>
<dbReference type="Proteomes" id="UP000091956">
    <property type="component" value="Unassembled WGS sequence"/>
</dbReference>
<accession>A0A1B8G9D3</accession>
<keyword evidence="4" id="KW-1185">Reference proteome</keyword>
<protein>
    <recommendedName>
        <fullName evidence="5">Alginate lyase domain-containing protein</fullName>
    </recommendedName>
</protein>
<dbReference type="OrthoDB" id="5280547at2759"/>
<evidence type="ECO:0000256" key="1">
    <source>
        <dbReference type="SAM" id="MobiDB-lite"/>
    </source>
</evidence>
<feature type="compositionally biased region" description="Polar residues" evidence="1">
    <location>
        <begin position="386"/>
        <end position="395"/>
    </location>
</feature>
<organism evidence="3 4">
    <name type="scientific">Pseudogymnoascus verrucosus</name>
    <dbReference type="NCBI Taxonomy" id="342668"/>
    <lineage>
        <taxon>Eukaryota</taxon>
        <taxon>Fungi</taxon>
        <taxon>Dikarya</taxon>
        <taxon>Ascomycota</taxon>
        <taxon>Pezizomycotina</taxon>
        <taxon>Leotiomycetes</taxon>
        <taxon>Thelebolales</taxon>
        <taxon>Thelebolaceae</taxon>
        <taxon>Pseudogymnoascus</taxon>
    </lineage>
</organism>
<dbReference type="Gene3D" id="1.50.10.100">
    <property type="entry name" value="Chondroitin AC/alginate lyase"/>
    <property type="match status" value="1"/>
</dbReference>
<feature type="region of interest" description="Disordered" evidence="1">
    <location>
        <begin position="373"/>
        <end position="396"/>
    </location>
</feature>
<proteinExistence type="predicted"/>
<evidence type="ECO:0008006" key="5">
    <source>
        <dbReference type="Google" id="ProtNLM"/>
    </source>
</evidence>
<dbReference type="AlphaFoldDB" id="A0A1B8G9D3"/>
<reference evidence="4" key="2">
    <citation type="journal article" date="2018" name="Nat. Commun.">
        <title>Extreme sensitivity to ultraviolet light in the fungal pathogen causing white-nose syndrome of bats.</title>
        <authorList>
            <person name="Palmer J.M."/>
            <person name="Drees K.P."/>
            <person name="Foster J.T."/>
            <person name="Lindner D.L."/>
        </authorList>
    </citation>
    <scope>NUCLEOTIDE SEQUENCE [LARGE SCALE GENOMIC DNA]</scope>
    <source>
        <strain evidence="4">UAMH 10579</strain>
    </source>
</reference>
<feature type="signal peptide" evidence="2">
    <location>
        <begin position="1"/>
        <end position="19"/>
    </location>
</feature>